<evidence type="ECO:0000313" key="2">
    <source>
        <dbReference type="Proteomes" id="UP000044806"/>
    </source>
</evidence>
<reference evidence="1 2" key="1">
    <citation type="submission" date="2015-07" db="EMBL/GenBank/DDBJ databases">
        <authorList>
            <consortium name="Pathogen Informatics"/>
        </authorList>
    </citation>
    <scope>NUCLEOTIDE SEQUENCE [LARGE SCALE GENOMIC DNA]</scope>
    <source>
        <strain evidence="1 2">A51</strain>
    </source>
</reference>
<evidence type="ECO:0000313" key="1">
    <source>
        <dbReference type="EMBL" id="CSA74317.1"/>
    </source>
</evidence>
<gene>
    <name evidence="1" type="ORF">ERS013165_02319</name>
</gene>
<sequence>MTVDANITADHAAISNDFGHNFTGQRVGNRKRNPVSFEIGGLLKRGGIDADQFTLGIDQCTT</sequence>
<dbReference type="EMBL" id="CWOW01000011">
    <property type="protein sequence ID" value="CSA74317.1"/>
    <property type="molecule type" value="Genomic_DNA"/>
</dbReference>
<organism evidence="1 2">
    <name type="scientific">Vibrio cholerae</name>
    <dbReference type="NCBI Taxonomy" id="666"/>
    <lineage>
        <taxon>Bacteria</taxon>
        <taxon>Pseudomonadati</taxon>
        <taxon>Pseudomonadota</taxon>
        <taxon>Gammaproteobacteria</taxon>
        <taxon>Vibrionales</taxon>
        <taxon>Vibrionaceae</taxon>
        <taxon>Vibrio</taxon>
    </lineage>
</organism>
<protein>
    <submittedName>
        <fullName evidence="1">Uncharacterized protein</fullName>
    </submittedName>
</protein>
<dbReference type="Proteomes" id="UP000044806">
    <property type="component" value="Unassembled WGS sequence"/>
</dbReference>
<dbReference type="AlphaFoldDB" id="A0A655QVC7"/>
<accession>A0A655QVC7</accession>
<proteinExistence type="predicted"/>
<name>A0A655QVC7_VIBCL</name>